<dbReference type="InterPro" id="IPR050793">
    <property type="entry name" value="CMP-NeuNAc_synthase"/>
</dbReference>
<dbReference type="CDD" id="cd02513">
    <property type="entry name" value="CMP-NeuAc_Synthase"/>
    <property type="match status" value="1"/>
</dbReference>
<dbReference type="OrthoDB" id="9805604at2"/>
<accession>A0A1H6J2N0</accession>
<organism evidence="1 2">
    <name type="scientific">Magnetospirillum fulvum</name>
    <name type="common">Rhodospirillum fulvum</name>
    <dbReference type="NCBI Taxonomy" id="1082"/>
    <lineage>
        <taxon>Bacteria</taxon>
        <taxon>Pseudomonadati</taxon>
        <taxon>Pseudomonadota</taxon>
        <taxon>Alphaproteobacteria</taxon>
        <taxon>Rhodospirillales</taxon>
        <taxon>Rhodospirillaceae</taxon>
        <taxon>Magnetospirillum</taxon>
    </lineage>
</organism>
<sequence length="234" mass="25808">MLSLLCTICARGGSKGVKGKNLRPLLGKPMIAHSIAQARASGLFSQIAISSDSEEILAVGKEWGADVLVHRPDDLASDTAPKIPAIRHCLEQAEAILGQRFDIFVDLDATSPLRLPEDIVGAVDLLRSSGAPNVITGAKARRSPYFNLVEQTSDGTVKLSKTLETHITRRQDSPRCYDMNASIYAWNRDAFLSNPAVFYPETRLYEMPEDRSIDVDSELDFEMVSFLMARRGRN</sequence>
<dbReference type="Proteomes" id="UP000182983">
    <property type="component" value="Unassembled WGS sequence"/>
</dbReference>
<dbReference type="GO" id="GO:0008781">
    <property type="term" value="F:N-acylneuraminate cytidylyltransferase activity"/>
    <property type="evidence" value="ECO:0007669"/>
    <property type="project" value="TreeGrafter"/>
</dbReference>
<name>A0A1H6J2N0_MAGFU</name>
<dbReference type="Gene3D" id="3.90.550.10">
    <property type="entry name" value="Spore Coat Polysaccharide Biosynthesis Protein SpsA, Chain A"/>
    <property type="match status" value="1"/>
</dbReference>
<evidence type="ECO:0000313" key="1">
    <source>
        <dbReference type="EMBL" id="SEH53686.1"/>
    </source>
</evidence>
<gene>
    <name evidence="1" type="ORF">SAMN04244559_02840</name>
</gene>
<keyword evidence="1" id="KW-0548">Nucleotidyltransferase</keyword>
<dbReference type="RefSeq" id="WP_074769870.1">
    <property type="nucleotide sequence ID" value="NZ_FNWO01000013.1"/>
</dbReference>
<evidence type="ECO:0000313" key="2">
    <source>
        <dbReference type="Proteomes" id="UP000182983"/>
    </source>
</evidence>
<dbReference type="PANTHER" id="PTHR21485:SF6">
    <property type="entry name" value="N-ACYLNEURAMINATE CYTIDYLYLTRANSFERASE-RELATED"/>
    <property type="match status" value="1"/>
</dbReference>
<dbReference type="InterPro" id="IPR029044">
    <property type="entry name" value="Nucleotide-diphossugar_trans"/>
</dbReference>
<dbReference type="EMBL" id="FNWO01000013">
    <property type="protein sequence ID" value="SEH53686.1"/>
    <property type="molecule type" value="Genomic_DNA"/>
</dbReference>
<dbReference type="InterPro" id="IPR003329">
    <property type="entry name" value="Cytidylyl_trans"/>
</dbReference>
<dbReference type="AlphaFoldDB" id="A0A1H6J2N0"/>
<keyword evidence="1" id="KW-0808">Transferase</keyword>
<protein>
    <submittedName>
        <fullName evidence="1">N-acylneuraminate cytidylyltransferase</fullName>
    </submittedName>
</protein>
<dbReference type="PANTHER" id="PTHR21485">
    <property type="entry name" value="HAD SUPERFAMILY MEMBERS CMAS AND KDSC"/>
    <property type="match status" value="1"/>
</dbReference>
<keyword evidence="2" id="KW-1185">Reference proteome</keyword>
<reference evidence="2" key="1">
    <citation type="submission" date="2016-10" db="EMBL/GenBank/DDBJ databases">
        <authorList>
            <person name="Varghese N."/>
            <person name="Submissions S."/>
        </authorList>
    </citation>
    <scope>NUCLEOTIDE SEQUENCE [LARGE SCALE GENOMIC DNA]</scope>
    <source>
        <strain evidence="2">DSM 13234</strain>
    </source>
</reference>
<proteinExistence type="predicted"/>
<dbReference type="SUPFAM" id="SSF53448">
    <property type="entry name" value="Nucleotide-diphospho-sugar transferases"/>
    <property type="match status" value="1"/>
</dbReference>
<dbReference type="Pfam" id="PF02348">
    <property type="entry name" value="CTP_transf_3"/>
    <property type="match status" value="1"/>
</dbReference>